<reference evidence="7" key="3">
    <citation type="submission" date="2025-09" db="UniProtKB">
        <authorList>
            <consortium name="Ensembl"/>
        </authorList>
    </citation>
    <scope>IDENTIFICATION</scope>
</reference>
<proteinExistence type="inferred from homology"/>
<reference evidence="7 8" key="1">
    <citation type="journal article" date="2021" name="G3 (Bethesda)">
        <title>Improved contiguity of the threespine stickleback genome using long-read sequencing.</title>
        <authorList>
            <person name="Nath S."/>
            <person name="Shaw D.E."/>
            <person name="White M.A."/>
        </authorList>
    </citation>
    <scope>NUCLEOTIDE SEQUENCE [LARGE SCALE GENOMIC DNA]</scope>
    <source>
        <strain evidence="7 8">Lake Benthic</strain>
    </source>
</reference>
<dbReference type="InterPro" id="IPR009069">
    <property type="entry name" value="Cys_alpha_HP_mot_SF"/>
</dbReference>
<dbReference type="GO" id="GO:0005758">
    <property type="term" value="C:mitochondrial intermembrane space"/>
    <property type="evidence" value="ECO:0007669"/>
    <property type="project" value="UniProtKB-SubCell"/>
</dbReference>
<dbReference type="GeneTree" id="ENSGT00390000001029"/>
<evidence type="ECO:0000313" key="7">
    <source>
        <dbReference type="Ensembl" id="ENSGACP00000033854.1"/>
    </source>
</evidence>
<reference evidence="7" key="2">
    <citation type="submission" date="2025-08" db="UniProtKB">
        <authorList>
            <consortium name="Ensembl"/>
        </authorList>
    </citation>
    <scope>IDENTIFICATION</scope>
</reference>
<dbReference type="PANTHER" id="PTHR46811">
    <property type="entry name" value="COILED-COIL-HELIX-COILED-COIL-HELIX DOMAIN-CONTAINING PROTEIN 7"/>
    <property type="match status" value="1"/>
</dbReference>
<sequence>PAGRRGVPEVQQLVTGGVCSLLDACPPSLRREPSSATPPLDPGGECGLRPARRPQEPRRSHPRRSSRPRVARLHCRSNTGRLLGLRQPSTRPVTRRRFLLNEETRFMSNPELQESDASQKCLSAYNYDSSMCSAYFHRYKNCRKYWHSVMLQRRRDGVRPDMPTAADRQEMLAAMGGKPY</sequence>
<dbReference type="PROSITE" id="PS51808">
    <property type="entry name" value="CHCH"/>
    <property type="match status" value="1"/>
</dbReference>
<evidence type="ECO:0000256" key="6">
    <source>
        <dbReference type="SAM" id="MobiDB-lite"/>
    </source>
</evidence>
<dbReference type="Ensembl" id="ENSGACT00000071418.1">
    <property type="protein sequence ID" value="ENSGACP00000033854.1"/>
    <property type="gene ID" value="ENSGACG00000000104.2"/>
</dbReference>
<feature type="compositionally biased region" description="Basic residues" evidence="6">
    <location>
        <begin position="60"/>
        <end position="70"/>
    </location>
</feature>
<keyword evidence="2" id="KW-0496">Mitochondrion</keyword>
<evidence type="ECO:0000256" key="5">
    <source>
        <dbReference type="ARBA" id="ARBA00039509"/>
    </source>
</evidence>
<dbReference type="PANTHER" id="PTHR46811:SF1">
    <property type="entry name" value="COILED-COIL-HELIX-COILED-COIL-HELIX DOMAIN-CONTAINING PROTEIN 7"/>
    <property type="match status" value="1"/>
</dbReference>
<evidence type="ECO:0000256" key="2">
    <source>
        <dbReference type="ARBA" id="ARBA00023128"/>
    </source>
</evidence>
<protein>
    <recommendedName>
        <fullName evidence="5">Coiled-coil-helix-coiled-coil-helix domain-containing protein 7</fullName>
    </recommendedName>
</protein>
<organism evidence="7 8">
    <name type="scientific">Gasterosteus aculeatus aculeatus</name>
    <name type="common">three-spined stickleback</name>
    <dbReference type="NCBI Taxonomy" id="481459"/>
    <lineage>
        <taxon>Eukaryota</taxon>
        <taxon>Metazoa</taxon>
        <taxon>Chordata</taxon>
        <taxon>Craniata</taxon>
        <taxon>Vertebrata</taxon>
        <taxon>Euteleostomi</taxon>
        <taxon>Actinopterygii</taxon>
        <taxon>Neopterygii</taxon>
        <taxon>Teleostei</taxon>
        <taxon>Neoteleostei</taxon>
        <taxon>Acanthomorphata</taxon>
        <taxon>Eupercaria</taxon>
        <taxon>Perciformes</taxon>
        <taxon>Cottioidei</taxon>
        <taxon>Gasterosteales</taxon>
        <taxon>Gasterosteidae</taxon>
        <taxon>Gasterosteus</taxon>
    </lineage>
</organism>
<dbReference type="Proteomes" id="UP000007635">
    <property type="component" value="Chromosome XXI"/>
</dbReference>
<dbReference type="SUPFAM" id="SSF47072">
    <property type="entry name" value="Cysteine alpha-hairpin motif"/>
    <property type="match status" value="1"/>
</dbReference>
<comment type="subcellular location">
    <subcellularLocation>
        <location evidence="1">Mitochondrion intermembrane space</location>
    </subcellularLocation>
</comment>
<dbReference type="GO" id="GO:0033108">
    <property type="term" value="P:mitochondrial respiratory chain complex assembly"/>
    <property type="evidence" value="ECO:0007669"/>
    <property type="project" value="TreeGrafter"/>
</dbReference>
<evidence type="ECO:0000313" key="8">
    <source>
        <dbReference type="Proteomes" id="UP000007635"/>
    </source>
</evidence>
<keyword evidence="3" id="KW-1015">Disulfide bond</keyword>
<keyword evidence="8" id="KW-1185">Reference proteome</keyword>
<comment type="similarity">
    <text evidence="4">Belongs to the CHCHD7 family.</text>
</comment>
<feature type="region of interest" description="Disordered" evidence="6">
    <location>
        <begin position="26"/>
        <end position="70"/>
    </location>
</feature>
<dbReference type="AlphaFoldDB" id="A0AAQ4P4X5"/>
<evidence type="ECO:0000256" key="4">
    <source>
        <dbReference type="ARBA" id="ARBA00038205"/>
    </source>
</evidence>
<evidence type="ECO:0000256" key="3">
    <source>
        <dbReference type="ARBA" id="ARBA00023157"/>
    </source>
</evidence>
<accession>A0AAQ4P4X5</accession>
<dbReference type="InterPro" id="IPR051040">
    <property type="entry name" value="COX23"/>
</dbReference>
<name>A0AAQ4P4X5_GASAC</name>
<evidence type="ECO:0000256" key="1">
    <source>
        <dbReference type="ARBA" id="ARBA00004569"/>
    </source>
</evidence>